<name>T1FBN9_HELRO</name>
<dbReference type="HOGENOM" id="CLU_070429_0_0_1"/>
<dbReference type="AlphaFoldDB" id="T1FBN9"/>
<dbReference type="SUPFAM" id="SSF49785">
    <property type="entry name" value="Galactose-binding domain-like"/>
    <property type="match status" value="1"/>
</dbReference>
<dbReference type="PROSITE" id="PS50948">
    <property type="entry name" value="PAN"/>
    <property type="match status" value="1"/>
</dbReference>
<reference evidence="4" key="1">
    <citation type="submission" date="2012-12" db="EMBL/GenBank/DDBJ databases">
        <authorList>
            <person name="Hellsten U."/>
            <person name="Grimwood J."/>
            <person name="Chapman J.A."/>
            <person name="Shapiro H."/>
            <person name="Aerts A."/>
            <person name="Otillar R.P."/>
            <person name="Terry A.Y."/>
            <person name="Boore J.L."/>
            <person name="Simakov O."/>
            <person name="Marletaz F."/>
            <person name="Cho S.-J."/>
            <person name="Edsinger-Gonzales E."/>
            <person name="Havlak P."/>
            <person name="Kuo D.-H."/>
            <person name="Larsson T."/>
            <person name="Lv J."/>
            <person name="Arendt D."/>
            <person name="Savage R."/>
            <person name="Osoegawa K."/>
            <person name="de Jong P."/>
            <person name="Lindberg D.R."/>
            <person name="Seaver E.C."/>
            <person name="Weisblat D.A."/>
            <person name="Putnam N.H."/>
            <person name="Grigoriev I.V."/>
            <person name="Rokhsar D.S."/>
        </authorList>
    </citation>
    <scope>NUCLEOTIDE SEQUENCE</scope>
</reference>
<organism evidence="3 4">
    <name type="scientific">Helobdella robusta</name>
    <name type="common">Californian leech</name>
    <dbReference type="NCBI Taxonomy" id="6412"/>
    <lineage>
        <taxon>Eukaryota</taxon>
        <taxon>Metazoa</taxon>
        <taxon>Spiralia</taxon>
        <taxon>Lophotrochozoa</taxon>
        <taxon>Annelida</taxon>
        <taxon>Clitellata</taxon>
        <taxon>Hirudinea</taxon>
        <taxon>Rhynchobdellida</taxon>
        <taxon>Glossiphoniidae</taxon>
        <taxon>Helobdella</taxon>
    </lineage>
</organism>
<evidence type="ECO:0000313" key="2">
    <source>
        <dbReference type="EMBL" id="ESN98178.1"/>
    </source>
</evidence>
<dbReference type="PANTHER" id="PTHR45713">
    <property type="entry name" value="FTP DOMAIN-CONTAINING PROTEIN"/>
    <property type="match status" value="1"/>
</dbReference>
<dbReference type="InterPro" id="IPR008979">
    <property type="entry name" value="Galactose-bd-like_sf"/>
</dbReference>
<reference evidence="3" key="3">
    <citation type="submission" date="2015-06" db="UniProtKB">
        <authorList>
            <consortium name="EnsemblMetazoa"/>
        </authorList>
    </citation>
    <scope>IDENTIFICATION</scope>
</reference>
<gene>
    <name evidence="3" type="primary">20206238</name>
    <name evidence="2" type="ORF">HELRODRAFT_177424</name>
</gene>
<dbReference type="InParanoid" id="T1FBN9"/>
<dbReference type="Proteomes" id="UP000015101">
    <property type="component" value="Unassembled WGS sequence"/>
</dbReference>
<proteinExistence type="predicted"/>
<evidence type="ECO:0000313" key="4">
    <source>
        <dbReference type="Proteomes" id="UP000015101"/>
    </source>
</evidence>
<dbReference type="KEGG" id="hro:HELRODRAFT_177424"/>
<keyword evidence="4" id="KW-1185">Reference proteome</keyword>
<dbReference type="RefSeq" id="XP_009023862.1">
    <property type="nucleotide sequence ID" value="XM_009025614.1"/>
</dbReference>
<dbReference type="PANTHER" id="PTHR45713:SF6">
    <property type="entry name" value="F5_8 TYPE C DOMAIN-CONTAINING PROTEIN"/>
    <property type="match status" value="1"/>
</dbReference>
<reference evidence="2 4" key="2">
    <citation type="journal article" date="2013" name="Nature">
        <title>Insights into bilaterian evolution from three spiralian genomes.</title>
        <authorList>
            <person name="Simakov O."/>
            <person name="Marletaz F."/>
            <person name="Cho S.J."/>
            <person name="Edsinger-Gonzales E."/>
            <person name="Havlak P."/>
            <person name="Hellsten U."/>
            <person name="Kuo D.H."/>
            <person name="Larsson T."/>
            <person name="Lv J."/>
            <person name="Arendt D."/>
            <person name="Savage R."/>
            <person name="Osoegawa K."/>
            <person name="de Jong P."/>
            <person name="Grimwood J."/>
            <person name="Chapman J.A."/>
            <person name="Shapiro H."/>
            <person name="Aerts A."/>
            <person name="Otillar R.P."/>
            <person name="Terry A.Y."/>
            <person name="Boore J.L."/>
            <person name="Grigoriev I.V."/>
            <person name="Lindberg D.R."/>
            <person name="Seaver E.C."/>
            <person name="Weisblat D.A."/>
            <person name="Putnam N.H."/>
            <person name="Rokhsar D.S."/>
        </authorList>
    </citation>
    <scope>NUCLEOTIDE SEQUENCE</scope>
</reference>
<dbReference type="EnsemblMetazoa" id="HelroT177424">
    <property type="protein sequence ID" value="HelroP177424"/>
    <property type="gene ID" value="HelroG177424"/>
</dbReference>
<dbReference type="InterPro" id="IPR051941">
    <property type="entry name" value="BG_Antigen-Binding_Lectin"/>
</dbReference>
<sequence length="238" mass="27281">MSQKKNVLLLKPATQSSIYVFNKTSHPGSLAVDGNKNPDFNLWSCYHAGDELFNDLWVLVDMIIPYQIDYVLLWTRKNIALTARMDNFIIGLTNVNYFNLPTNQTIRGKFPLCGVYPYPTKASFGHRVNCSSNLPASRYVIAQQAENVPSGLCVCELKAFPREERVWRRVKGVKMVNYVLYTKPSKSVNQCILMCLSTINCFSTNFGMRNKNCELNNGTIESIINYETNSFYDYWQSF</sequence>
<accession>T1FBN9</accession>
<dbReference type="SUPFAM" id="SSF57414">
    <property type="entry name" value="Hairpin loop containing domain-like"/>
    <property type="match status" value="1"/>
</dbReference>
<protein>
    <recommendedName>
        <fullName evidence="1">Apple domain-containing protein</fullName>
    </recommendedName>
</protein>
<dbReference type="OMA" id="CYHAGDE"/>
<evidence type="ECO:0000313" key="3">
    <source>
        <dbReference type="EnsemblMetazoa" id="HelroP177424"/>
    </source>
</evidence>
<dbReference type="CTD" id="20206238"/>
<feature type="domain" description="Apple" evidence="1">
    <location>
        <begin position="155"/>
        <end position="238"/>
    </location>
</feature>
<dbReference type="EMBL" id="KB097222">
    <property type="protein sequence ID" value="ESN98178.1"/>
    <property type="molecule type" value="Genomic_DNA"/>
</dbReference>
<evidence type="ECO:0000259" key="1">
    <source>
        <dbReference type="PROSITE" id="PS50948"/>
    </source>
</evidence>
<dbReference type="EMBL" id="AMQM01006060">
    <property type="status" value="NOT_ANNOTATED_CDS"/>
    <property type="molecule type" value="Genomic_DNA"/>
</dbReference>
<dbReference type="InterPro" id="IPR003609">
    <property type="entry name" value="Pan_app"/>
</dbReference>
<dbReference type="GeneID" id="20206238"/>
<dbReference type="OrthoDB" id="6049351at2759"/>
<dbReference type="Gene3D" id="2.60.120.260">
    <property type="entry name" value="Galactose-binding domain-like"/>
    <property type="match status" value="1"/>
</dbReference>